<dbReference type="Pfam" id="PF04253">
    <property type="entry name" value="TFR_dimer"/>
    <property type="match status" value="1"/>
</dbReference>
<accession>A0A2G9RZN5</accession>
<name>A0A2G9RZN5_AQUCT</name>
<keyword evidence="4" id="KW-1185">Reference proteome</keyword>
<dbReference type="Proteomes" id="UP000228934">
    <property type="component" value="Unassembled WGS sequence"/>
</dbReference>
<gene>
    <name evidence="3" type="ORF">AB205_0078400</name>
</gene>
<dbReference type="PANTHER" id="PTHR10404:SF50">
    <property type="entry name" value="AMINOPEPTIDASE NAALADL1"/>
    <property type="match status" value="1"/>
</dbReference>
<evidence type="ECO:0000313" key="4">
    <source>
        <dbReference type="Proteomes" id="UP000228934"/>
    </source>
</evidence>
<dbReference type="PANTHER" id="PTHR10404">
    <property type="entry name" value="N-ACETYLATED-ALPHA-LINKED ACIDIC DIPEPTIDASE"/>
    <property type="match status" value="1"/>
</dbReference>
<dbReference type="SUPFAM" id="SSF47672">
    <property type="entry name" value="Transferrin receptor-like dimerisation domain"/>
    <property type="match status" value="1"/>
</dbReference>
<dbReference type="AlphaFoldDB" id="A0A2G9RZN5"/>
<proteinExistence type="inferred from homology"/>
<evidence type="ECO:0000256" key="1">
    <source>
        <dbReference type="ARBA" id="ARBA00005634"/>
    </source>
</evidence>
<feature type="non-terminal residue" evidence="3">
    <location>
        <position position="1"/>
    </location>
</feature>
<dbReference type="Gene3D" id="1.20.930.40">
    <property type="entry name" value="Transferrin receptor-like, dimerisation domain"/>
    <property type="match status" value="1"/>
</dbReference>
<evidence type="ECO:0000313" key="3">
    <source>
        <dbReference type="EMBL" id="PIO32693.1"/>
    </source>
</evidence>
<dbReference type="SUPFAM" id="SSF53187">
    <property type="entry name" value="Zn-dependent exopeptidases"/>
    <property type="match status" value="1"/>
</dbReference>
<dbReference type="InterPro" id="IPR036757">
    <property type="entry name" value="TFR-like_dimer_dom_sf"/>
</dbReference>
<dbReference type="FunFam" id="3.40.630.10:FF:000101">
    <property type="entry name" value="N-acetylated alpha-linked acidic dipeptidase like 1"/>
    <property type="match status" value="1"/>
</dbReference>
<organism evidence="3 4">
    <name type="scientific">Aquarana catesbeiana</name>
    <name type="common">American bullfrog</name>
    <name type="synonym">Rana catesbeiana</name>
    <dbReference type="NCBI Taxonomy" id="8400"/>
    <lineage>
        <taxon>Eukaryota</taxon>
        <taxon>Metazoa</taxon>
        <taxon>Chordata</taxon>
        <taxon>Craniata</taxon>
        <taxon>Vertebrata</taxon>
        <taxon>Euteleostomi</taxon>
        <taxon>Amphibia</taxon>
        <taxon>Batrachia</taxon>
        <taxon>Anura</taxon>
        <taxon>Neobatrachia</taxon>
        <taxon>Ranoidea</taxon>
        <taxon>Ranidae</taxon>
        <taxon>Aquarana</taxon>
    </lineage>
</organism>
<dbReference type="InterPro" id="IPR039373">
    <property type="entry name" value="Peptidase_M28B"/>
</dbReference>
<sequence>SKTSARIYPAYHTAYDTFDYTANHIDPGFFSHQAVGRTAGNVLIRLADSLILPLGPRDYSETLETYYNTADSTFSAELTARKISLDPVKKAIDRYKMYSEELNKIISELKKQEQDHVIWASRSSSVVTFPGIADAFSKASSTGLEEDWKQVHHHITVAATAIDNAASTLQAAASI</sequence>
<dbReference type="EMBL" id="KV930926">
    <property type="protein sequence ID" value="PIO32693.1"/>
    <property type="molecule type" value="Genomic_DNA"/>
</dbReference>
<dbReference type="Gene3D" id="3.40.630.10">
    <property type="entry name" value="Zn peptidases"/>
    <property type="match status" value="1"/>
</dbReference>
<comment type="similarity">
    <text evidence="1">Belongs to the peptidase M28 family. M28B subfamily.</text>
</comment>
<feature type="domain" description="Transferrin receptor-like dimerisation" evidence="2">
    <location>
        <begin position="115"/>
        <end position="170"/>
    </location>
</feature>
<dbReference type="GO" id="GO:0004180">
    <property type="term" value="F:carboxypeptidase activity"/>
    <property type="evidence" value="ECO:0007669"/>
    <property type="project" value="TreeGrafter"/>
</dbReference>
<dbReference type="OrthoDB" id="5841748at2759"/>
<dbReference type="InterPro" id="IPR007365">
    <property type="entry name" value="TFR-like_dimer_dom"/>
</dbReference>
<protein>
    <recommendedName>
        <fullName evidence="2">Transferrin receptor-like dimerisation domain-containing protein</fullName>
    </recommendedName>
</protein>
<reference evidence="4" key="1">
    <citation type="journal article" date="2017" name="Nat. Commun.">
        <title>The North American bullfrog draft genome provides insight into hormonal regulation of long noncoding RNA.</title>
        <authorList>
            <person name="Hammond S.A."/>
            <person name="Warren R.L."/>
            <person name="Vandervalk B.P."/>
            <person name="Kucuk E."/>
            <person name="Khan H."/>
            <person name="Gibb E.A."/>
            <person name="Pandoh P."/>
            <person name="Kirk H."/>
            <person name="Zhao Y."/>
            <person name="Jones M."/>
            <person name="Mungall A.J."/>
            <person name="Coope R."/>
            <person name="Pleasance S."/>
            <person name="Moore R.A."/>
            <person name="Holt R.A."/>
            <person name="Round J.M."/>
            <person name="Ohora S."/>
            <person name="Walle B.V."/>
            <person name="Veldhoen N."/>
            <person name="Helbing C.C."/>
            <person name="Birol I."/>
        </authorList>
    </citation>
    <scope>NUCLEOTIDE SEQUENCE [LARGE SCALE GENOMIC DNA]</scope>
</reference>
<evidence type="ECO:0000259" key="2">
    <source>
        <dbReference type="Pfam" id="PF04253"/>
    </source>
</evidence>